<dbReference type="InterPro" id="IPR015943">
    <property type="entry name" value="WD40/YVTN_repeat-like_dom_sf"/>
</dbReference>
<dbReference type="InterPro" id="IPR011123">
    <property type="entry name" value="Y_Y_Y"/>
</dbReference>
<dbReference type="PANTHER" id="PTHR34220">
    <property type="entry name" value="SENSOR HISTIDINE KINASE YPDA"/>
    <property type="match status" value="1"/>
</dbReference>
<keyword evidence="1" id="KW-0812">Transmembrane</keyword>
<dbReference type="InterPro" id="IPR010559">
    <property type="entry name" value="Sig_transdc_His_kin_internal"/>
</dbReference>
<keyword evidence="5" id="KW-1185">Reference proteome</keyword>
<evidence type="ECO:0000313" key="4">
    <source>
        <dbReference type="EMBL" id="ARN76813.1"/>
    </source>
</evidence>
<sequence length="982" mass="113082">MAQQNLLFIAFLTCLCSSLLFGQKTVFHHFSKSDELPDTTFYDIVEDDQLNIWLASDSGLYRYIGADFILISHPEQRGDAVFNLKIDHEGILWFNNLYGQIFKVQNQKMELFYDAHELTNGQLVPFSVHKDKVIIYNRSGGIYQISKNSKEKTLKGKDRVLTMTSRGEEIWHLDIPVNGSNDELHKIILESNNESKMVSEFYRKDVVAPSLFEVKNSIFLTYKVEGVTKLFSIEKDQTLNEIALPEPVQKLKLYNIKGYQNELWLCTSDGIWILTKKADSLKAVEHLLESQPISEVITDFNNNHWATTLDNGIFVILNKEVTRKPLPEEKQKISAVCKVGNNHFAVGTDVGILYLYNRDLSIAHKFNLNDESIVNYLYHDSATHTLFISSSNNYSYQLDLKSYSLKPLKSLLNSAKSIERLNDDYLFYGNFKEALLYDARFSKNNSVLIRKNRVKDALTIGQNKLLISFVDGLYLYDFPSSTLEEVNYMDQTIFATSLSKIDNEVWISTKGNTILKSSIIDGKLRFRESVNLKISSGGKRASTTLTELKIDQQFLWMLNEGVITRYNLTDDSVQEFNGQMGMSELINDYLLFDDVTIATSNQAVYHIPKNTFTKTLKTAPIKITNVKVNDQIQELRNSYSLEHDRNDLTISFNSNGFKSREYVIYEYKLDQNNQEWRSVPQGNTQIGFASLSPGTYTFKLRGKNLKSNDYEFTEPVVFTIEPPFWQTSWFYVLIALGIAGTTYCVLKQLQNRKNKQRQIEVDRLLLEKKMTSLKLENIRSQMNPHFVFNSLNSIQDFIISNEKELASDYLVKFSRLIRMYLDYSQQDEITLSQEITALKLYLELEKMRFDDELDYFINIDDKIDTARVKIPSLLVQPYVENALKHGLMHKPGNRVLSINCSLNQNESLLHIVIEDNGIGRERSTLLNKNRGRSHVSFATSINNERAALYKEQLNRTVDIKIEDLYNQQCAAGTKVTIILPIN</sequence>
<dbReference type="Proteomes" id="UP000193431">
    <property type="component" value="Chromosome"/>
</dbReference>
<proteinExistence type="predicted"/>
<protein>
    <recommendedName>
        <fullName evidence="6">Signal transduction histidine kinase internal region domain-containing protein</fullName>
    </recommendedName>
</protein>
<dbReference type="InterPro" id="IPR050640">
    <property type="entry name" value="Bact_2-comp_sensor_kinase"/>
</dbReference>
<evidence type="ECO:0000313" key="5">
    <source>
        <dbReference type="Proteomes" id="UP000193431"/>
    </source>
</evidence>
<evidence type="ECO:0000259" key="2">
    <source>
        <dbReference type="Pfam" id="PF06580"/>
    </source>
</evidence>
<evidence type="ECO:0008006" key="6">
    <source>
        <dbReference type="Google" id="ProtNLM"/>
    </source>
</evidence>
<dbReference type="STRING" id="331648.BST97_01690"/>
<evidence type="ECO:0000256" key="1">
    <source>
        <dbReference type="SAM" id="Phobius"/>
    </source>
</evidence>
<evidence type="ECO:0000259" key="3">
    <source>
        <dbReference type="Pfam" id="PF07495"/>
    </source>
</evidence>
<dbReference type="Gene3D" id="3.30.565.10">
    <property type="entry name" value="Histidine kinase-like ATPase, C-terminal domain"/>
    <property type="match status" value="1"/>
</dbReference>
<dbReference type="GO" id="GO:0016020">
    <property type="term" value="C:membrane"/>
    <property type="evidence" value="ECO:0007669"/>
    <property type="project" value="InterPro"/>
</dbReference>
<feature type="domain" description="Signal transduction histidine kinase internal region" evidence="2">
    <location>
        <begin position="774"/>
        <end position="853"/>
    </location>
</feature>
<dbReference type="SUPFAM" id="SSF55874">
    <property type="entry name" value="ATPase domain of HSP90 chaperone/DNA topoisomerase II/histidine kinase"/>
    <property type="match status" value="1"/>
</dbReference>
<gene>
    <name evidence="4" type="ORF">BST97_01690</name>
</gene>
<dbReference type="Gene3D" id="2.60.40.10">
    <property type="entry name" value="Immunoglobulins"/>
    <property type="match status" value="1"/>
</dbReference>
<dbReference type="InterPro" id="IPR013783">
    <property type="entry name" value="Ig-like_fold"/>
</dbReference>
<dbReference type="Gene3D" id="2.130.10.10">
    <property type="entry name" value="YVTN repeat-like/Quinoprotein amine dehydrogenase"/>
    <property type="match status" value="2"/>
</dbReference>
<dbReference type="InterPro" id="IPR011047">
    <property type="entry name" value="Quinoprotein_ADH-like_sf"/>
</dbReference>
<feature type="transmembrane region" description="Helical" evidence="1">
    <location>
        <begin position="728"/>
        <end position="746"/>
    </location>
</feature>
<organism evidence="4 5">
    <name type="scientific">Nonlabens spongiae</name>
    <dbReference type="NCBI Taxonomy" id="331648"/>
    <lineage>
        <taxon>Bacteria</taxon>
        <taxon>Pseudomonadati</taxon>
        <taxon>Bacteroidota</taxon>
        <taxon>Flavobacteriia</taxon>
        <taxon>Flavobacteriales</taxon>
        <taxon>Flavobacteriaceae</taxon>
        <taxon>Nonlabens</taxon>
    </lineage>
</organism>
<dbReference type="Pfam" id="PF06580">
    <property type="entry name" value="His_kinase"/>
    <property type="match status" value="1"/>
</dbReference>
<dbReference type="EMBL" id="CP019344">
    <property type="protein sequence ID" value="ARN76813.1"/>
    <property type="molecule type" value="Genomic_DNA"/>
</dbReference>
<name>A0A1W6MGT5_9FLAO</name>
<dbReference type="GO" id="GO:0000155">
    <property type="term" value="F:phosphorelay sensor kinase activity"/>
    <property type="evidence" value="ECO:0007669"/>
    <property type="project" value="InterPro"/>
</dbReference>
<dbReference type="AlphaFoldDB" id="A0A1W6MGT5"/>
<feature type="domain" description="Two component regulator three Y" evidence="3">
    <location>
        <begin position="663"/>
        <end position="711"/>
    </location>
</feature>
<dbReference type="InterPro" id="IPR036890">
    <property type="entry name" value="HATPase_C_sf"/>
</dbReference>
<dbReference type="PANTHER" id="PTHR34220:SF7">
    <property type="entry name" value="SENSOR HISTIDINE KINASE YPDA"/>
    <property type="match status" value="1"/>
</dbReference>
<accession>A0A1W6MGT5</accession>
<reference evidence="4 5" key="1">
    <citation type="submission" date="2016-11" db="EMBL/GenBank/DDBJ databases">
        <title>Trade-off between light-utilization and light-protection in marine flavobacteria.</title>
        <authorList>
            <person name="Kumagai Y."/>
        </authorList>
    </citation>
    <scope>NUCLEOTIDE SEQUENCE [LARGE SCALE GENOMIC DNA]</scope>
    <source>
        <strain evidence="4 5">JCM 13191</strain>
    </source>
</reference>
<keyword evidence="1" id="KW-1133">Transmembrane helix</keyword>
<keyword evidence="1" id="KW-0472">Membrane</keyword>
<dbReference type="Pfam" id="PF07495">
    <property type="entry name" value="Y_Y_Y"/>
    <property type="match status" value="1"/>
</dbReference>
<dbReference type="SUPFAM" id="SSF50998">
    <property type="entry name" value="Quinoprotein alcohol dehydrogenase-like"/>
    <property type="match status" value="1"/>
</dbReference>